<dbReference type="InterPro" id="IPR012338">
    <property type="entry name" value="Beta-lactam/transpept-like"/>
</dbReference>
<dbReference type="Proteomes" id="UP000813385">
    <property type="component" value="Unassembled WGS sequence"/>
</dbReference>
<dbReference type="Gene3D" id="3.40.710.10">
    <property type="entry name" value="DD-peptidase/beta-lactamase superfamily"/>
    <property type="match status" value="1"/>
</dbReference>
<feature type="domain" description="Beta-lactamase-related" evidence="3">
    <location>
        <begin position="5"/>
        <end position="254"/>
    </location>
</feature>
<evidence type="ECO:0000256" key="2">
    <source>
        <dbReference type="SAM" id="MobiDB-lite"/>
    </source>
</evidence>
<dbReference type="Pfam" id="PF00144">
    <property type="entry name" value="Beta-lactamase"/>
    <property type="match status" value="1"/>
</dbReference>
<dbReference type="InterPro" id="IPR001466">
    <property type="entry name" value="Beta-lactam-related"/>
</dbReference>
<keyword evidence="6" id="KW-1185">Reference proteome</keyword>
<dbReference type="PANTHER" id="PTHR22935">
    <property type="entry name" value="PENICILLIN-BINDING PROTEIN"/>
    <property type="match status" value="1"/>
</dbReference>
<evidence type="ECO:0000259" key="3">
    <source>
        <dbReference type="Pfam" id="PF00144"/>
    </source>
</evidence>
<feature type="region of interest" description="Disordered" evidence="2">
    <location>
        <begin position="435"/>
        <end position="485"/>
    </location>
</feature>
<organism evidence="5 6">
    <name type="scientific">Plectosphaerella cucumerina</name>
    <dbReference type="NCBI Taxonomy" id="40658"/>
    <lineage>
        <taxon>Eukaryota</taxon>
        <taxon>Fungi</taxon>
        <taxon>Dikarya</taxon>
        <taxon>Ascomycota</taxon>
        <taxon>Pezizomycotina</taxon>
        <taxon>Sordariomycetes</taxon>
        <taxon>Hypocreomycetidae</taxon>
        <taxon>Glomerellales</taxon>
        <taxon>Plectosphaerellaceae</taxon>
        <taxon>Plectosphaerella</taxon>
    </lineage>
</organism>
<sequence length="485" mass="53308">MDVVRWEDVTVEGVATHLSGIGADLFLDFAAVPGDWEALGLPKIPEGVKRPDCSGLGNARPCTVEDLVDAFKDRRPPIHPSWTSPVYSNVGISLVGLAVEAAGGKPYEDIIRASIYEPAGMKSTSMGVPGESEDLFIPTNGTSHNIDLGVIASAGSMNSNTEDMLAFMTAIMKNKLLSPNKTRRWFRPASFTSSWSATVGAPFEMYRLDGVTPDKRIIDIFTKGGDIIDYHTIIAMIPEFGVSLSIMVAGPETAGMFPQLLLSDTLRALIPAMDQAAREEARERFVGEYVDETTNSRLVISQDRGAGLVLTNWVMRGFEVLPNLDKYDLLHPNKPDTEAKFSSARLYPAGLENEKRASWRASLPLLTDAEARLIEDKAAWRDAHCFGWLTSDRKTYNYVGLDHFDFVFGEGGDGTAVRARGFDVELKRVSRENLVVEEEGEVAGEETREEETPEETQKEATPEKTHEGTSPADEQASQKLETEEL</sequence>
<dbReference type="PANTHER" id="PTHR22935:SF95">
    <property type="entry name" value="BETA-LACTAMASE-LIKE 1-RELATED"/>
    <property type="match status" value="1"/>
</dbReference>
<evidence type="ECO:0000313" key="5">
    <source>
        <dbReference type="EMBL" id="KAH7358195.1"/>
    </source>
</evidence>
<protein>
    <submittedName>
        <fullName evidence="5">Beta-lactamase/transpeptidase-like protein</fullName>
    </submittedName>
</protein>
<feature type="compositionally biased region" description="Basic and acidic residues" evidence="2">
    <location>
        <begin position="455"/>
        <end position="467"/>
    </location>
</feature>
<proteinExistence type="inferred from homology"/>
<reference evidence="5" key="1">
    <citation type="journal article" date="2021" name="Nat. Commun.">
        <title>Genetic determinants of endophytism in the Arabidopsis root mycobiome.</title>
        <authorList>
            <person name="Mesny F."/>
            <person name="Miyauchi S."/>
            <person name="Thiergart T."/>
            <person name="Pickel B."/>
            <person name="Atanasova L."/>
            <person name="Karlsson M."/>
            <person name="Huettel B."/>
            <person name="Barry K.W."/>
            <person name="Haridas S."/>
            <person name="Chen C."/>
            <person name="Bauer D."/>
            <person name="Andreopoulos W."/>
            <person name="Pangilinan J."/>
            <person name="LaButti K."/>
            <person name="Riley R."/>
            <person name="Lipzen A."/>
            <person name="Clum A."/>
            <person name="Drula E."/>
            <person name="Henrissat B."/>
            <person name="Kohler A."/>
            <person name="Grigoriev I.V."/>
            <person name="Martin F.M."/>
            <person name="Hacquard S."/>
        </authorList>
    </citation>
    <scope>NUCLEOTIDE SEQUENCE</scope>
    <source>
        <strain evidence="5">MPI-CAGE-AT-0016</strain>
    </source>
</reference>
<name>A0A8K0TAC2_9PEZI</name>
<comment type="caution">
    <text evidence="5">The sequence shown here is derived from an EMBL/GenBank/DDBJ whole genome shotgun (WGS) entry which is preliminary data.</text>
</comment>
<feature type="domain" description="Beta-lactamase-like ARB-00930-like C-terminal" evidence="4">
    <location>
        <begin position="277"/>
        <end position="429"/>
    </location>
</feature>
<dbReference type="Pfam" id="PF26335">
    <property type="entry name" value="ARB_00930_C"/>
    <property type="match status" value="1"/>
</dbReference>
<evidence type="ECO:0000259" key="4">
    <source>
        <dbReference type="Pfam" id="PF26335"/>
    </source>
</evidence>
<dbReference type="OrthoDB" id="10250282at2759"/>
<gene>
    <name evidence="5" type="ORF">B0T11DRAFT_283907</name>
</gene>
<dbReference type="InterPro" id="IPR051478">
    <property type="entry name" value="Beta-lactamase-like_AB/R"/>
</dbReference>
<feature type="compositionally biased region" description="Acidic residues" evidence="2">
    <location>
        <begin position="435"/>
        <end position="454"/>
    </location>
</feature>
<dbReference type="EMBL" id="JAGPXD010000004">
    <property type="protein sequence ID" value="KAH7358195.1"/>
    <property type="molecule type" value="Genomic_DNA"/>
</dbReference>
<comment type="similarity">
    <text evidence="1">Belongs to the beta-lactamase family.</text>
</comment>
<dbReference type="AlphaFoldDB" id="A0A8K0TAC2"/>
<dbReference type="SUPFAM" id="SSF56601">
    <property type="entry name" value="beta-lactamase/transpeptidase-like"/>
    <property type="match status" value="1"/>
</dbReference>
<evidence type="ECO:0000313" key="6">
    <source>
        <dbReference type="Proteomes" id="UP000813385"/>
    </source>
</evidence>
<accession>A0A8K0TAC2</accession>
<dbReference type="InterPro" id="IPR058664">
    <property type="entry name" value="ARB_00930-like_C"/>
</dbReference>
<evidence type="ECO:0000256" key="1">
    <source>
        <dbReference type="ARBA" id="ARBA00038473"/>
    </source>
</evidence>